<evidence type="ECO:0000256" key="1">
    <source>
        <dbReference type="SAM" id="MobiDB-lite"/>
    </source>
</evidence>
<feature type="region of interest" description="Disordered" evidence="1">
    <location>
        <begin position="315"/>
        <end position="358"/>
    </location>
</feature>
<keyword evidence="2" id="KW-1133">Transmembrane helix</keyword>
<keyword evidence="2" id="KW-0812">Transmembrane</keyword>
<accession>A0A1R3S2G6</accession>
<protein>
    <submittedName>
        <fullName evidence="3">Uncharacterized protein</fullName>
    </submittedName>
</protein>
<proteinExistence type="predicted"/>
<dbReference type="EMBL" id="KV907493">
    <property type="protein sequence ID" value="OOG00935.1"/>
    <property type="molecule type" value="Genomic_DNA"/>
</dbReference>
<gene>
    <name evidence="3" type="ORF">ASPCADRAFT_136988</name>
</gene>
<feature type="compositionally biased region" description="Polar residues" evidence="1">
    <location>
        <begin position="341"/>
        <end position="350"/>
    </location>
</feature>
<evidence type="ECO:0000313" key="4">
    <source>
        <dbReference type="Proteomes" id="UP000188318"/>
    </source>
</evidence>
<dbReference type="Proteomes" id="UP000188318">
    <property type="component" value="Unassembled WGS sequence"/>
</dbReference>
<dbReference type="VEuPathDB" id="FungiDB:ASPCADRAFT_136988"/>
<dbReference type="OrthoDB" id="4224912at2759"/>
<evidence type="ECO:0000313" key="3">
    <source>
        <dbReference type="EMBL" id="OOG00935.1"/>
    </source>
</evidence>
<sequence length="358" mass="40856">MGERPMNLRQCENVMEHLIFETPEESIYSSMADSRLLVPPQLEKAVLQKYRTKRELWQRSKSEAEKVEAEKVPQADSPTQGYHGILKYIIGKMEHGMTRLKRNENASNALPFPVMSKKQSPVQRDMYSLGPTCEDNICEGNDWEKICISSHIPTIRKDQCIMCYPRKHMALVQDHCQQQKYRELDVFYKTCALLGASIIGATLLYLLREIYRRLRMRYQFLQSICRHSQLSGNPTSKPGLSSMRAIDAMASLIPGVPKAWREPRQAPNGTADDAEDPTATDTIIQQRFRRFGPFAKDTRRRVQDIFDLESFEGYRNEPESGTRVPVLPRAHNASLRRHATGSRSRTNLHSDGNAGSGG</sequence>
<keyword evidence="2" id="KW-0472">Membrane</keyword>
<name>A0A1R3S2G6_ASPC5</name>
<dbReference type="AlphaFoldDB" id="A0A1R3S2G6"/>
<feature type="region of interest" description="Disordered" evidence="1">
    <location>
        <begin position="257"/>
        <end position="279"/>
    </location>
</feature>
<organism evidence="3 4">
    <name type="scientific">Aspergillus carbonarius (strain ITEM 5010)</name>
    <dbReference type="NCBI Taxonomy" id="602072"/>
    <lineage>
        <taxon>Eukaryota</taxon>
        <taxon>Fungi</taxon>
        <taxon>Dikarya</taxon>
        <taxon>Ascomycota</taxon>
        <taxon>Pezizomycotina</taxon>
        <taxon>Eurotiomycetes</taxon>
        <taxon>Eurotiomycetidae</taxon>
        <taxon>Eurotiales</taxon>
        <taxon>Aspergillaceae</taxon>
        <taxon>Aspergillus</taxon>
        <taxon>Aspergillus subgen. Circumdati</taxon>
    </lineage>
</organism>
<feature type="transmembrane region" description="Helical" evidence="2">
    <location>
        <begin position="186"/>
        <end position="207"/>
    </location>
</feature>
<keyword evidence="4" id="KW-1185">Reference proteome</keyword>
<reference evidence="4" key="1">
    <citation type="journal article" date="2017" name="Genome Biol.">
        <title>Comparative genomics reveals high biological diversity and specific adaptations in the industrially and medically important fungal genus Aspergillus.</title>
        <authorList>
            <person name="de Vries R.P."/>
            <person name="Riley R."/>
            <person name="Wiebenga A."/>
            <person name="Aguilar-Osorio G."/>
            <person name="Amillis S."/>
            <person name="Uchima C.A."/>
            <person name="Anderluh G."/>
            <person name="Asadollahi M."/>
            <person name="Askin M."/>
            <person name="Barry K."/>
            <person name="Battaglia E."/>
            <person name="Bayram O."/>
            <person name="Benocci T."/>
            <person name="Braus-Stromeyer S.A."/>
            <person name="Caldana C."/>
            <person name="Canovas D."/>
            <person name="Cerqueira G.C."/>
            <person name="Chen F."/>
            <person name="Chen W."/>
            <person name="Choi C."/>
            <person name="Clum A."/>
            <person name="Dos Santos R.A."/>
            <person name="Damasio A.R."/>
            <person name="Diallinas G."/>
            <person name="Emri T."/>
            <person name="Fekete E."/>
            <person name="Flipphi M."/>
            <person name="Freyberg S."/>
            <person name="Gallo A."/>
            <person name="Gournas C."/>
            <person name="Habgood R."/>
            <person name="Hainaut M."/>
            <person name="Harispe M.L."/>
            <person name="Henrissat B."/>
            <person name="Hilden K.S."/>
            <person name="Hope R."/>
            <person name="Hossain A."/>
            <person name="Karabika E."/>
            <person name="Karaffa L."/>
            <person name="Karanyi Z."/>
            <person name="Krasevec N."/>
            <person name="Kuo A."/>
            <person name="Kusch H."/>
            <person name="LaButti K."/>
            <person name="Lagendijk E.L."/>
            <person name="Lapidus A."/>
            <person name="Levasseur A."/>
            <person name="Lindquist E."/>
            <person name="Lipzen A."/>
            <person name="Logrieco A.F."/>
            <person name="MacCabe A."/>
            <person name="Maekelae M.R."/>
            <person name="Malavazi I."/>
            <person name="Melin P."/>
            <person name="Meyer V."/>
            <person name="Mielnichuk N."/>
            <person name="Miskei M."/>
            <person name="Molnar A.P."/>
            <person name="Mule G."/>
            <person name="Ngan C.Y."/>
            <person name="Orejas M."/>
            <person name="Orosz E."/>
            <person name="Ouedraogo J.P."/>
            <person name="Overkamp K.M."/>
            <person name="Park H.-S."/>
            <person name="Perrone G."/>
            <person name="Piumi F."/>
            <person name="Punt P.J."/>
            <person name="Ram A.F."/>
            <person name="Ramon A."/>
            <person name="Rauscher S."/>
            <person name="Record E."/>
            <person name="Riano-Pachon D.M."/>
            <person name="Robert V."/>
            <person name="Roehrig J."/>
            <person name="Ruller R."/>
            <person name="Salamov A."/>
            <person name="Salih N.S."/>
            <person name="Samson R.A."/>
            <person name="Sandor E."/>
            <person name="Sanguinetti M."/>
            <person name="Schuetze T."/>
            <person name="Sepcic K."/>
            <person name="Shelest E."/>
            <person name="Sherlock G."/>
            <person name="Sophianopoulou V."/>
            <person name="Squina F.M."/>
            <person name="Sun H."/>
            <person name="Susca A."/>
            <person name="Todd R.B."/>
            <person name="Tsang A."/>
            <person name="Unkles S.E."/>
            <person name="van de Wiele N."/>
            <person name="van Rossen-Uffink D."/>
            <person name="Oliveira J.V."/>
            <person name="Vesth T.C."/>
            <person name="Visser J."/>
            <person name="Yu J.-H."/>
            <person name="Zhou M."/>
            <person name="Andersen M.R."/>
            <person name="Archer D.B."/>
            <person name="Baker S.E."/>
            <person name="Benoit I."/>
            <person name="Brakhage A.A."/>
            <person name="Braus G.H."/>
            <person name="Fischer R."/>
            <person name="Frisvad J.C."/>
            <person name="Goldman G.H."/>
            <person name="Houbraken J."/>
            <person name="Oakley B."/>
            <person name="Pocsi I."/>
            <person name="Scazzocchio C."/>
            <person name="Seiboth B."/>
            <person name="vanKuyk P.A."/>
            <person name="Wortman J."/>
            <person name="Dyer P.S."/>
            <person name="Grigoriev I.V."/>
        </authorList>
    </citation>
    <scope>NUCLEOTIDE SEQUENCE [LARGE SCALE GENOMIC DNA]</scope>
    <source>
        <strain evidence="4">ITEM 5010</strain>
    </source>
</reference>
<evidence type="ECO:0000256" key="2">
    <source>
        <dbReference type="SAM" id="Phobius"/>
    </source>
</evidence>
<dbReference type="STRING" id="602072.A0A1R3S2G6"/>